<evidence type="ECO:0000313" key="1">
    <source>
        <dbReference type="EMBL" id="KAJ9079684.1"/>
    </source>
</evidence>
<proteinExistence type="predicted"/>
<organism evidence="1 2">
    <name type="scientific">Entomophthora muscae</name>
    <dbReference type="NCBI Taxonomy" id="34485"/>
    <lineage>
        <taxon>Eukaryota</taxon>
        <taxon>Fungi</taxon>
        <taxon>Fungi incertae sedis</taxon>
        <taxon>Zoopagomycota</taxon>
        <taxon>Entomophthoromycotina</taxon>
        <taxon>Entomophthoromycetes</taxon>
        <taxon>Entomophthorales</taxon>
        <taxon>Entomophthoraceae</taxon>
        <taxon>Entomophthora</taxon>
    </lineage>
</organism>
<protein>
    <submittedName>
        <fullName evidence="1">Peroxisome chaperone and import receptor, variant 3</fullName>
    </submittedName>
</protein>
<keyword evidence="1" id="KW-0675">Receptor</keyword>
<evidence type="ECO:0000313" key="2">
    <source>
        <dbReference type="Proteomes" id="UP001165960"/>
    </source>
</evidence>
<gene>
    <name evidence="1" type="primary">PEX19_1</name>
    <name evidence="1" type="ORF">DSO57_1032950</name>
</gene>
<comment type="caution">
    <text evidence="1">The sequence shown here is derived from an EMBL/GenBank/DDBJ whole genome shotgun (WGS) entry which is preliminary data.</text>
</comment>
<name>A0ACC2TYE3_9FUNG</name>
<dbReference type="Proteomes" id="UP001165960">
    <property type="component" value="Unassembled WGS sequence"/>
</dbReference>
<reference evidence="1" key="1">
    <citation type="submission" date="2022-04" db="EMBL/GenBank/DDBJ databases">
        <title>Genome of the entomopathogenic fungus Entomophthora muscae.</title>
        <authorList>
            <person name="Elya C."/>
            <person name="Lovett B.R."/>
            <person name="Lee E."/>
            <person name="Macias A.M."/>
            <person name="Hajek A.E."/>
            <person name="De Bivort B.L."/>
            <person name="Kasson M.T."/>
            <person name="De Fine Licht H.H."/>
            <person name="Stajich J.E."/>
        </authorList>
    </citation>
    <scope>NUCLEOTIDE SEQUENCE</scope>
    <source>
        <strain evidence="1">Berkeley</strain>
    </source>
</reference>
<keyword evidence="2" id="KW-1185">Reference proteome</keyword>
<sequence>MVNESVGKEPETIKVEADDDLDNLLDDALGDFSKKAKSPEASPVNNAEPEQEISFEEEFARQLNLEMQGLLGPTEGEDLKASFEKMLSGDAGSSDHSKSFQSTINNTMNKLKNSSDQVKAEVKEDTPEALMEQLMRQMEGLSDSPDFEKAIEGMMGQIMTKDLLYEPMKDLTDKYPEWLALNKEKISADDYALYSQQQKIVSEVVESFEKQSTDDKGEVIECEENSKLQKRVMQLMQEVLFYTNGYLLFIFCYFSYLTILDAGIRPTPSRSAENDFSRFRSWRGWPTKNA</sequence>
<dbReference type="EMBL" id="QTSX02001673">
    <property type="protein sequence ID" value="KAJ9079684.1"/>
    <property type="molecule type" value="Genomic_DNA"/>
</dbReference>
<accession>A0ACC2TYE3</accession>